<dbReference type="EMBL" id="JACOPB010000037">
    <property type="protein sequence ID" value="MBC5712478.1"/>
    <property type="molecule type" value="Genomic_DNA"/>
</dbReference>
<keyword evidence="4" id="KW-1185">Reference proteome</keyword>
<accession>A0ABR7HH41</accession>
<dbReference type="InterPro" id="IPR006528">
    <property type="entry name" value="Phage_head_morphogenesis_dom"/>
</dbReference>
<comment type="caution">
    <text evidence="3">The sequence shown here is derived from an EMBL/GenBank/DDBJ whole genome shotgun (WGS) entry which is preliminary data.</text>
</comment>
<protein>
    <submittedName>
        <fullName evidence="3">Minor capsid protein</fullName>
    </submittedName>
</protein>
<evidence type="ECO:0000259" key="2">
    <source>
        <dbReference type="Pfam" id="PF04233"/>
    </source>
</evidence>
<dbReference type="Pfam" id="PF04233">
    <property type="entry name" value="Phage_Mu_F"/>
    <property type="match status" value="1"/>
</dbReference>
<reference evidence="3 4" key="1">
    <citation type="submission" date="2020-08" db="EMBL/GenBank/DDBJ databases">
        <title>Genome public.</title>
        <authorList>
            <person name="Liu C."/>
            <person name="Sun Q."/>
        </authorList>
    </citation>
    <scope>NUCLEOTIDE SEQUENCE [LARGE SCALE GENOMIC DNA]</scope>
    <source>
        <strain evidence="3 4">NSJ-66</strain>
    </source>
</reference>
<evidence type="ECO:0000256" key="1">
    <source>
        <dbReference type="SAM" id="Coils"/>
    </source>
</evidence>
<evidence type="ECO:0000313" key="3">
    <source>
        <dbReference type="EMBL" id="MBC5712478.1"/>
    </source>
</evidence>
<feature type="domain" description="Phage head morphogenesis" evidence="2">
    <location>
        <begin position="192"/>
        <end position="294"/>
    </location>
</feature>
<feature type="coiled-coil region" evidence="1">
    <location>
        <begin position="339"/>
        <end position="373"/>
    </location>
</feature>
<keyword evidence="1" id="KW-0175">Coiled coil</keyword>
<evidence type="ECO:0000313" key="4">
    <source>
        <dbReference type="Proteomes" id="UP000634672"/>
    </source>
</evidence>
<sequence length="535" mass="61962">MSNGYWEKRQEAMYKAGEMQVNQYYEKLEKAFNQTRRELQKTIEAFYFEYAEENGLSYAAAQRQLSKAEIGNLRDFIDLAMENIGKHNQTVNNMSIKARITRYQALEAQVDAMLRQLYAVDYQAAAEQTMKEVYKDTYYRTWYSIDQYHGFHAAFAQVDPHAVEKLLEYPFNGASFSSRLWKQKDHLQTQLMESLTTMMVQGKSPQALTNDFAKKMNAKKFDAYRLLHTESSFLMSEATHAGYKEDGVEKYQILATLDSKTCEICGEKDGEVYEVGKEITGENIPPFHCFCRCTDVPYYDDDDLSGETRVARDPVTGETVEVPADMTYKEWKEKYIFAKREADEKISKLRRNKEQLEQAVNHIKDELENYTTHRSRWSGKLIVDNARAQREEFKGLKSWSCNIIVSDSVTDDTLFHEMLHSTSCSYFSIKDYVENKKIEEGTVEFLTKIYANKKGIVYDPAYITEVTVLETLNNGLLLFDDDISFGKALLDIPMTSRYDWLKKEVENGIIKQKLSGKQASEVREVLKYLQPGGKK</sequence>
<dbReference type="RefSeq" id="WP_187024888.1">
    <property type="nucleotide sequence ID" value="NZ_JACOPB010000037.1"/>
</dbReference>
<organism evidence="3 4">
    <name type="scientific">Hungatella hominis</name>
    <dbReference type="NCBI Taxonomy" id="2763050"/>
    <lineage>
        <taxon>Bacteria</taxon>
        <taxon>Bacillati</taxon>
        <taxon>Bacillota</taxon>
        <taxon>Clostridia</taxon>
        <taxon>Lachnospirales</taxon>
        <taxon>Lachnospiraceae</taxon>
        <taxon>Hungatella</taxon>
    </lineage>
</organism>
<proteinExistence type="predicted"/>
<dbReference type="NCBIfam" id="TIGR01641">
    <property type="entry name" value="phageSPP1_gp7"/>
    <property type="match status" value="1"/>
</dbReference>
<dbReference type="Proteomes" id="UP000634672">
    <property type="component" value="Unassembled WGS sequence"/>
</dbReference>
<gene>
    <name evidence="3" type="ORF">H8S75_31750</name>
</gene>
<name>A0ABR7HH41_9FIRM</name>